<organism evidence="1 2">
    <name type="scientific">Seriola lalandi dorsalis</name>
    <dbReference type="NCBI Taxonomy" id="1841481"/>
    <lineage>
        <taxon>Eukaryota</taxon>
        <taxon>Metazoa</taxon>
        <taxon>Chordata</taxon>
        <taxon>Craniata</taxon>
        <taxon>Vertebrata</taxon>
        <taxon>Euteleostomi</taxon>
        <taxon>Actinopterygii</taxon>
        <taxon>Neopterygii</taxon>
        <taxon>Teleostei</taxon>
        <taxon>Neoteleostei</taxon>
        <taxon>Acanthomorphata</taxon>
        <taxon>Carangaria</taxon>
        <taxon>Carangiformes</taxon>
        <taxon>Carangidae</taxon>
        <taxon>Seriola</taxon>
    </lineage>
</organism>
<evidence type="ECO:0000313" key="1">
    <source>
        <dbReference type="Ensembl" id="ENSSLDP00000033021.1"/>
    </source>
</evidence>
<dbReference type="Ensembl" id="ENSSLDT00000033945.1">
    <property type="protein sequence ID" value="ENSSLDP00000033021.1"/>
    <property type="gene ID" value="ENSSLDG00000025288.1"/>
</dbReference>
<reference evidence="1" key="2">
    <citation type="submission" date="2025-09" db="UniProtKB">
        <authorList>
            <consortium name="Ensembl"/>
        </authorList>
    </citation>
    <scope>IDENTIFICATION</scope>
</reference>
<evidence type="ECO:0000313" key="2">
    <source>
        <dbReference type="Proteomes" id="UP000261360"/>
    </source>
</evidence>
<name>A0A3B4YXU2_SERLL</name>
<reference evidence="1" key="1">
    <citation type="submission" date="2025-08" db="UniProtKB">
        <authorList>
            <consortium name="Ensembl"/>
        </authorList>
    </citation>
    <scope>IDENTIFICATION</scope>
</reference>
<dbReference type="Proteomes" id="UP000261360">
    <property type="component" value="Unplaced"/>
</dbReference>
<proteinExistence type="predicted"/>
<protein>
    <submittedName>
        <fullName evidence="1">Uncharacterized protein</fullName>
    </submittedName>
</protein>
<keyword evidence="2" id="KW-1185">Reference proteome</keyword>
<dbReference type="AlphaFoldDB" id="A0A3B4YXU2"/>
<sequence length="72" mass="8311">YNIPFCALKLKLYISTLQSPTLTNGREGKCNILPIDIQEREMYVMILKFLFLERTPTNICKFQPQKGFSPVG</sequence>
<accession>A0A3B4YXU2</accession>